<gene>
    <name evidence="2" type="ORF">ARMGADRAFT_180970</name>
</gene>
<evidence type="ECO:0000256" key="1">
    <source>
        <dbReference type="SAM" id="Phobius"/>
    </source>
</evidence>
<keyword evidence="1" id="KW-0812">Transmembrane</keyword>
<keyword evidence="3" id="KW-1185">Reference proteome</keyword>
<keyword evidence="1" id="KW-0472">Membrane</keyword>
<protein>
    <submittedName>
        <fullName evidence="2">Uncharacterized protein</fullName>
    </submittedName>
</protein>
<dbReference type="Proteomes" id="UP000217790">
    <property type="component" value="Unassembled WGS sequence"/>
</dbReference>
<dbReference type="InParanoid" id="A0A2H3DV93"/>
<name>A0A2H3DV93_ARMGA</name>
<accession>A0A2H3DV93</accession>
<keyword evidence="1" id="KW-1133">Transmembrane helix</keyword>
<organism evidence="2 3">
    <name type="scientific">Armillaria gallica</name>
    <name type="common">Bulbous honey fungus</name>
    <name type="synonym">Armillaria bulbosa</name>
    <dbReference type="NCBI Taxonomy" id="47427"/>
    <lineage>
        <taxon>Eukaryota</taxon>
        <taxon>Fungi</taxon>
        <taxon>Dikarya</taxon>
        <taxon>Basidiomycota</taxon>
        <taxon>Agaricomycotina</taxon>
        <taxon>Agaricomycetes</taxon>
        <taxon>Agaricomycetidae</taxon>
        <taxon>Agaricales</taxon>
        <taxon>Marasmiineae</taxon>
        <taxon>Physalacriaceae</taxon>
        <taxon>Armillaria</taxon>
    </lineage>
</organism>
<reference evidence="3" key="1">
    <citation type="journal article" date="2017" name="Nat. Ecol. Evol.">
        <title>Genome expansion and lineage-specific genetic innovations in the forest pathogenic fungi Armillaria.</title>
        <authorList>
            <person name="Sipos G."/>
            <person name="Prasanna A.N."/>
            <person name="Walter M.C."/>
            <person name="O'Connor E."/>
            <person name="Balint B."/>
            <person name="Krizsan K."/>
            <person name="Kiss B."/>
            <person name="Hess J."/>
            <person name="Varga T."/>
            <person name="Slot J."/>
            <person name="Riley R."/>
            <person name="Boka B."/>
            <person name="Rigling D."/>
            <person name="Barry K."/>
            <person name="Lee J."/>
            <person name="Mihaltcheva S."/>
            <person name="LaButti K."/>
            <person name="Lipzen A."/>
            <person name="Waldron R."/>
            <person name="Moloney N.M."/>
            <person name="Sperisen C."/>
            <person name="Kredics L."/>
            <person name="Vagvoelgyi C."/>
            <person name="Patrignani A."/>
            <person name="Fitzpatrick D."/>
            <person name="Nagy I."/>
            <person name="Doyle S."/>
            <person name="Anderson J.B."/>
            <person name="Grigoriev I.V."/>
            <person name="Gueldener U."/>
            <person name="Muensterkoetter M."/>
            <person name="Nagy L.G."/>
        </authorList>
    </citation>
    <scope>NUCLEOTIDE SEQUENCE [LARGE SCALE GENOMIC DNA]</scope>
    <source>
        <strain evidence="3">Ar21-2</strain>
    </source>
</reference>
<evidence type="ECO:0000313" key="3">
    <source>
        <dbReference type="Proteomes" id="UP000217790"/>
    </source>
</evidence>
<sequence>MLSMTPTLVTAYMRQNFLFLSARCPISVSFFLLPISFSVNISSKLDYANHVITPFLSTSTKFVK</sequence>
<evidence type="ECO:0000313" key="2">
    <source>
        <dbReference type="EMBL" id="PBK92193.1"/>
    </source>
</evidence>
<dbReference type="EMBL" id="KZ293659">
    <property type="protein sequence ID" value="PBK92193.1"/>
    <property type="molecule type" value="Genomic_DNA"/>
</dbReference>
<dbReference type="AlphaFoldDB" id="A0A2H3DV93"/>
<feature type="transmembrane region" description="Helical" evidence="1">
    <location>
        <begin position="20"/>
        <end position="39"/>
    </location>
</feature>
<proteinExistence type="predicted"/>